<dbReference type="Gene3D" id="3.30.530.20">
    <property type="match status" value="1"/>
</dbReference>
<organism evidence="1 2">
    <name type="scientific">Halogeometricum limi</name>
    <dbReference type="NCBI Taxonomy" id="555875"/>
    <lineage>
        <taxon>Archaea</taxon>
        <taxon>Methanobacteriati</taxon>
        <taxon>Methanobacteriota</taxon>
        <taxon>Stenosarchaea group</taxon>
        <taxon>Halobacteria</taxon>
        <taxon>Halobacteriales</taxon>
        <taxon>Haloferacaceae</taxon>
        <taxon>Halogeometricum</taxon>
    </lineage>
</organism>
<proteinExistence type="predicted"/>
<evidence type="ECO:0000313" key="1">
    <source>
        <dbReference type="EMBL" id="SFR42215.1"/>
    </source>
</evidence>
<dbReference type="InterPro" id="IPR023393">
    <property type="entry name" value="START-like_dom_sf"/>
</dbReference>
<accession>A0A1I6GJ40</accession>
<gene>
    <name evidence="1" type="ORF">SAMN04488124_1123</name>
</gene>
<dbReference type="STRING" id="555875.SAMN04488124_1123"/>
<sequence length="153" mass="16763">MFKDFSAGSISHVNRTNTYIERTPDGRRLVVERVVDAPADAAWDCLVETRTWPRWGPSVAAVRGPERIGPGATGAVKIAVVGAWVPFEVTTFDEGARRWTWRVAHVPATGHRVAALGERRCRVAFEIPLVAAGYAVVCRRALSKIARLAASRD</sequence>
<dbReference type="AlphaFoldDB" id="A0A1I6GJ40"/>
<dbReference type="Proteomes" id="UP000243250">
    <property type="component" value="Unassembled WGS sequence"/>
</dbReference>
<dbReference type="SUPFAM" id="SSF55961">
    <property type="entry name" value="Bet v1-like"/>
    <property type="match status" value="1"/>
</dbReference>
<dbReference type="Pfam" id="PF10604">
    <property type="entry name" value="Polyketide_cyc2"/>
    <property type="match status" value="1"/>
</dbReference>
<name>A0A1I6GJ40_9EURY</name>
<reference evidence="2" key="1">
    <citation type="submission" date="2016-10" db="EMBL/GenBank/DDBJ databases">
        <authorList>
            <person name="Varghese N."/>
            <person name="Submissions S."/>
        </authorList>
    </citation>
    <scope>NUCLEOTIDE SEQUENCE [LARGE SCALE GENOMIC DNA]</scope>
    <source>
        <strain evidence="2">CGMCC 1.8711</strain>
    </source>
</reference>
<dbReference type="InterPro" id="IPR019587">
    <property type="entry name" value="Polyketide_cyclase/dehydratase"/>
</dbReference>
<protein>
    <submittedName>
        <fullName evidence="1">Polyketide cyclase / dehydrase and lipid transport</fullName>
    </submittedName>
</protein>
<keyword evidence="2" id="KW-1185">Reference proteome</keyword>
<evidence type="ECO:0000313" key="2">
    <source>
        <dbReference type="Proteomes" id="UP000243250"/>
    </source>
</evidence>
<dbReference type="EMBL" id="FOYS01000002">
    <property type="protein sequence ID" value="SFR42215.1"/>
    <property type="molecule type" value="Genomic_DNA"/>
</dbReference>